<keyword evidence="15" id="KW-1185">Reference proteome</keyword>
<comment type="catalytic activity">
    <reaction evidence="10 11">
        <text>RNA(n) + a ribonucleoside 5'-triphosphate = RNA(n+1) + diphosphate</text>
        <dbReference type="Rhea" id="RHEA:21248"/>
        <dbReference type="Rhea" id="RHEA-COMP:14527"/>
        <dbReference type="Rhea" id="RHEA-COMP:17342"/>
        <dbReference type="ChEBI" id="CHEBI:33019"/>
        <dbReference type="ChEBI" id="CHEBI:61557"/>
        <dbReference type="ChEBI" id="CHEBI:140395"/>
        <dbReference type="EC" id="2.7.7.6"/>
    </reaction>
</comment>
<dbReference type="AlphaFoldDB" id="A0A2U2J3G2"/>
<feature type="domain" description="DNA-directed RNA polymerase RpoA/D/Rpb3-type" evidence="13">
    <location>
        <begin position="28"/>
        <end position="235"/>
    </location>
</feature>
<feature type="region of interest" description="Alpha N-terminal domain (alpha-NTD)" evidence="11">
    <location>
        <begin position="1"/>
        <end position="237"/>
    </location>
</feature>
<evidence type="ECO:0000256" key="9">
    <source>
        <dbReference type="ARBA" id="ARBA00033070"/>
    </source>
</evidence>
<dbReference type="InterPro" id="IPR011263">
    <property type="entry name" value="DNA-dir_RNA_pol_RpoA/D/Rpb3"/>
</dbReference>
<evidence type="ECO:0000256" key="1">
    <source>
        <dbReference type="ARBA" id="ARBA00007123"/>
    </source>
</evidence>
<dbReference type="GO" id="GO:0005737">
    <property type="term" value="C:cytoplasm"/>
    <property type="evidence" value="ECO:0007669"/>
    <property type="project" value="UniProtKB-ARBA"/>
</dbReference>
<evidence type="ECO:0000259" key="13">
    <source>
        <dbReference type="SMART" id="SM00662"/>
    </source>
</evidence>
<evidence type="ECO:0000256" key="3">
    <source>
        <dbReference type="ARBA" id="ARBA00015972"/>
    </source>
</evidence>
<dbReference type="OrthoDB" id="9805706at2"/>
<dbReference type="Gene3D" id="1.10.150.20">
    <property type="entry name" value="5' to 3' exonuclease, C-terminal subdomain"/>
    <property type="match status" value="1"/>
</dbReference>
<evidence type="ECO:0000256" key="7">
    <source>
        <dbReference type="ARBA" id="ARBA00023163"/>
    </source>
</evidence>
<keyword evidence="5 11" id="KW-0808">Transferase</keyword>
<dbReference type="HAMAP" id="MF_00059">
    <property type="entry name" value="RNApol_bact_RpoA"/>
    <property type="match status" value="1"/>
</dbReference>
<dbReference type="NCBIfam" id="NF003513">
    <property type="entry name" value="PRK05182.1-2"/>
    <property type="match status" value="1"/>
</dbReference>
<dbReference type="InterPro" id="IPR011262">
    <property type="entry name" value="DNA-dir_RNA_pol_insert"/>
</dbReference>
<comment type="function">
    <text evidence="11">DNA-dependent RNA polymerase catalyzes the transcription of DNA into RNA using the four ribonucleoside triphosphates as substrates.</text>
</comment>
<evidence type="ECO:0000313" key="15">
    <source>
        <dbReference type="Proteomes" id="UP000245916"/>
    </source>
</evidence>
<dbReference type="RefSeq" id="WP_109270983.1">
    <property type="nucleotide sequence ID" value="NZ_QFFF01000001.1"/>
</dbReference>
<evidence type="ECO:0000256" key="11">
    <source>
        <dbReference type="HAMAP-Rule" id="MF_00059"/>
    </source>
</evidence>
<name>A0A2U2J3G2_9SPHN</name>
<dbReference type="SUPFAM" id="SSF47789">
    <property type="entry name" value="C-terminal domain of RNA polymerase alpha subunit"/>
    <property type="match status" value="1"/>
</dbReference>
<organism evidence="14 15">
    <name type="scientific">Allosphingosinicella humi</name>
    <dbReference type="NCBI Taxonomy" id="2068657"/>
    <lineage>
        <taxon>Bacteria</taxon>
        <taxon>Pseudomonadati</taxon>
        <taxon>Pseudomonadota</taxon>
        <taxon>Alphaproteobacteria</taxon>
        <taxon>Sphingomonadales</taxon>
        <taxon>Sphingomonadaceae</taxon>
        <taxon>Allosphingosinicella</taxon>
    </lineage>
</organism>
<feature type="compositionally biased region" description="Basic and acidic residues" evidence="12">
    <location>
        <begin position="9"/>
        <end position="25"/>
    </location>
</feature>
<dbReference type="InterPro" id="IPR036643">
    <property type="entry name" value="RNApol_insert_sf"/>
</dbReference>
<keyword evidence="7 11" id="KW-0804">Transcription</keyword>
<comment type="caution">
    <text evidence="14">The sequence shown here is derived from an EMBL/GenBank/DDBJ whole genome shotgun (WGS) entry which is preliminary data.</text>
</comment>
<keyword evidence="6 11" id="KW-0548">Nucleotidyltransferase</keyword>
<comment type="similarity">
    <text evidence="1 11">Belongs to the RNA polymerase alpha chain family.</text>
</comment>
<dbReference type="FunFam" id="2.170.120.12:FF:000001">
    <property type="entry name" value="DNA-directed RNA polymerase subunit alpha"/>
    <property type="match status" value="1"/>
</dbReference>
<dbReference type="EC" id="2.7.7.6" evidence="2 11"/>
<dbReference type="Proteomes" id="UP000245916">
    <property type="component" value="Unassembled WGS sequence"/>
</dbReference>
<dbReference type="Pfam" id="PF03118">
    <property type="entry name" value="RNA_pol_A_CTD"/>
    <property type="match status" value="1"/>
</dbReference>
<reference evidence="14 15" key="1">
    <citation type="submission" date="2018-05" db="EMBL/GenBank/DDBJ databases">
        <title>Genome of Sphingosinicella humi QZX222.</title>
        <authorList>
            <person name="Qiao Z."/>
            <person name="Wang G."/>
        </authorList>
    </citation>
    <scope>NUCLEOTIDE SEQUENCE [LARGE SCALE GENOMIC DNA]</scope>
    <source>
        <strain evidence="14 15">QZX222</strain>
    </source>
</reference>
<dbReference type="InterPro" id="IPR011260">
    <property type="entry name" value="RNAP_asu_C"/>
</dbReference>
<comment type="subunit">
    <text evidence="11">Homodimer. The RNAP catalytic core consists of 2 alpha, 1 beta, 1 beta' and 1 omega subunit. When a sigma factor is associated with the core the holoenzyme is formed, which can initiate transcription.</text>
</comment>
<dbReference type="InterPro" id="IPR036603">
    <property type="entry name" value="RBP11-like"/>
</dbReference>
<dbReference type="SMART" id="SM00662">
    <property type="entry name" value="RPOLD"/>
    <property type="match status" value="1"/>
</dbReference>
<accession>A0A2U2J3G2</accession>
<dbReference type="GO" id="GO:0006351">
    <property type="term" value="P:DNA-templated transcription"/>
    <property type="evidence" value="ECO:0007669"/>
    <property type="project" value="UniProtKB-UniRule"/>
</dbReference>
<dbReference type="EMBL" id="QFFF01000001">
    <property type="protein sequence ID" value="PWG02844.1"/>
    <property type="molecule type" value="Genomic_DNA"/>
</dbReference>
<dbReference type="GO" id="GO:0046983">
    <property type="term" value="F:protein dimerization activity"/>
    <property type="evidence" value="ECO:0007669"/>
    <property type="project" value="InterPro"/>
</dbReference>
<evidence type="ECO:0000256" key="12">
    <source>
        <dbReference type="SAM" id="MobiDB-lite"/>
    </source>
</evidence>
<evidence type="ECO:0000256" key="5">
    <source>
        <dbReference type="ARBA" id="ARBA00022679"/>
    </source>
</evidence>
<dbReference type="GO" id="GO:0000428">
    <property type="term" value="C:DNA-directed RNA polymerase complex"/>
    <property type="evidence" value="ECO:0007669"/>
    <property type="project" value="UniProtKB-KW"/>
</dbReference>
<dbReference type="SUPFAM" id="SSF56553">
    <property type="entry name" value="Insert subdomain of RNA polymerase alpha subunit"/>
    <property type="match status" value="1"/>
</dbReference>
<evidence type="ECO:0000256" key="6">
    <source>
        <dbReference type="ARBA" id="ARBA00022695"/>
    </source>
</evidence>
<dbReference type="Pfam" id="PF01000">
    <property type="entry name" value="RNA_pol_A_bac"/>
    <property type="match status" value="1"/>
</dbReference>
<dbReference type="Gene3D" id="3.30.1360.10">
    <property type="entry name" value="RNA polymerase, RBP11-like subunit"/>
    <property type="match status" value="1"/>
</dbReference>
<evidence type="ECO:0000256" key="4">
    <source>
        <dbReference type="ARBA" id="ARBA00022478"/>
    </source>
</evidence>
<dbReference type="InterPro" id="IPR011773">
    <property type="entry name" value="DNA-dir_RpoA"/>
</dbReference>
<dbReference type="SUPFAM" id="SSF55257">
    <property type="entry name" value="RBP11-like subunits of RNA polymerase"/>
    <property type="match status" value="1"/>
</dbReference>
<dbReference type="Gene3D" id="2.170.120.12">
    <property type="entry name" value="DNA-directed RNA polymerase, insert domain"/>
    <property type="match status" value="1"/>
</dbReference>
<dbReference type="Pfam" id="PF01193">
    <property type="entry name" value="RNA_pol_L"/>
    <property type="match status" value="1"/>
</dbReference>
<dbReference type="CDD" id="cd06928">
    <property type="entry name" value="RNAP_alpha_NTD"/>
    <property type="match status" value="1"/>
</dbReference>
<protein>
    <recommendedName>
        <fullName evidence="3 11">DNA-directed RNA polymerase subunit alpha</fullName>
        <shortName evidence="11">RNAP subunit alpha</shortName>
        <ecNumber evidence="2 11">2.7.7.6</ecNumber>
    </recommendedName>
    <alternativeName>
        <fullName evidence="9 11">RNA polymerase subunit alpha</fullName>
    </alternativeName>
    <alternativeName>
        <fullName evidence="8 11">Transcriptase subunit alpha</fullName>
    </alternativeName>
</protein>
<evidence type="ECO:0000256" key="8">
    <source>
        <dbReference type="ARBA" id="ARBA00032524"/>
    </source>
</evidence>
<gene>
    <name evidence="11" type="primary">rpoA</name>
    <name evidence="14" type="ORF">DF286_08160</name>
</gene>
<dbReference type="FunFam" id="1.10.150.20:FF:000001">
    <property type="entry name" value="DNA-directed RNA polymerase subunit alpha"/>
    <property type="match status" value="1"/>
</dbReference>
<dbReference type="GO" id="GO:0003899">
    <property type="term" value="F:DNA-directed RNA polymerase activity"/>
    <property type="evidence" value="ECO:0007669"/>
    <property type="project" value="UniProtKB-UniRule"/>
</dbReference>
<evidence type="ECO:0000256" key="2">
    <source>
        <dbReference type="ARBA" id="ARBA00012418"/>
    </source>
</evidence>
<dbReference type="GO" id="GO:0003677">
    <property type="term" value="F:DNA binding"/>
    <property type="evidence" value="ECO:0007669"/>
    <property type="project" value="UniProtKB-UniRule"/>
</dbReference>
<sequence>MAVNAKNWQEMKKPNQLEKKPGGDAKRKATFVAEPLERGFGLTLGNSLRRVLLSSLQGAAVTSMKIEGVLHEFSSLQGVREDVTDIVLNVKQVALKMEGEGTKRLQLSATGPGEVTAGQIATTGDIEVMNPDLIICHLDEGATLNMELIAETGKGYVPAAANRPADAPIGLIPIDALYSPVRQVSYKVENTRVGQELDYDKLTLTIETDGTVTPDDAVAYAARILQDQLQLFVHFDEALTMTQMPTGVAATATEAEADANQLNRYLLKKVDELELSVRSANCLKNDNIIYIGDLVQKTEAEMLRTPNFGRKSLNEIKEVLSSMGLRLGMDIPGWPPENIEEMAKKLEQELLG</sequence>
<dbReference type="NCBIfam" id="NF003519">
    <property type="entry name" value="PRK05182.2-5"/>
    <property type="match status" value="1"/>
</dbReference>
<comment type="domain">
    <text evidence="11">The N-terminal domain is essential for RNAP assembly and basal transcription, whereas the C-terminal domain is involved in interaction with transcriptional regulators and with upstream promoter elements.</text>
</comment>
<evidence type="ECO:0000313" key="14">
    <source>
        <dbReference type="EMBL" id="PWG02844.1"/>
    </source>
</evidence>
<proteinExistence type="inferred from homology"/>
<feature type="region of interest" description="Disordered" evidence="12">
    <location>
        <begin position="1"/>
        <end position="25"/>
    </location>
</feature>
<evidence type="ECO:0000256" key="10">
    <source>
        <dbReference type="ARBA" id="ARBA00048552"/>
    </source>
</evidence>
<keyword evidence="4 11" id="KW-0240">DNA-directed RNA polymerase</keyword>
<feature type="region of interest" description="Alpha C-terminal domain (alpha-CTD)" evidence="11">
    <location>
        <begin position="262"/>
        <end position="352"/>
    </location>
</feature>
<dbReference type="NCBIfam" id="TIGR02027">
    <property type="entry name" value="rpoA"/>
    <property type="match status" value="1"/>
</dbReference>